<accession>A0A6J5LM70</accession>
<name>A0A6J5LM70_9CAUD</name>
<protein>
    <submittedName>
        <fullName evidence="3">Uncharacterized protein</fullName>
    </submittedName>
</protein>
<dbReference type="EMBL" id="LR796286">
    <property type="protein sequence ID" value="CAB4134090.1"/>
    <property type="molecule type" value="Genomic_DNA"/>
</dbReference>
<reference evidence="3" key="1">
    <citation type="submission" date="2020-04" db="EMBL/GenBank/DDBJ databases">
        <authorList>
            <person name="Chiriac C."/>
            <person name="Salcher M."/>
            <person name="Ghai R."/>
            <person name="Kavagutti S V."/>
        </authorList>
    </citation>
    <scope>NUCLEOTIDE SEQUENCE</scope>
</reference>
<evidence type="ECO:0000313" key="3">
    <source>
        <dbReference type="EMBL" id="CAB4134090.1"/>
    </source>
</evidence>
<feature type="region of interest" description="Disordered" evidence="1">
    <location>
        <begin position="1"/>
        <end position="47"/>
    </location>
</feature>
<sequence>MARHPKEHYKMKSNAQPRYSEEERGGGSPSMGHRGKVPTTISNDFKKHANLPTDASFMNYPYCDYMDQYVGDSIVEADRTQDMGVREMRRQASMEKY</sequence>
<proteinExistence type="predicted"/>
<evidence type="ECO:0000313" key="2">
    <source>
        <dbReference type="EMBL" id="CAB4127829.1"/>
    </source>
</evidence>
<feature type="compositionally biased region" description="Basic residues" evidence="1">
    <location>
        <begin position="1"/>
        <end position="11"/>
    </location>
</feature>
<gene>
    <name evidence="3" type="ORF">UFOVP268_15</name>
    <name evidence="2" type="ORF">UFOVP97_53</name>
</gene>
<dbReference type="EMBL" id="LR796216">
    <property type="protein sequence ID" value="CAB4127829.1"/>
    <property type="molecule type" value="Genomic_DNA"/>
</dbReference>
<organism evidence="3">
    <name type="scientific">uncultured Caudovirales phage</name>
    <dbReference type="NCBI Taxonomy" id="2100421"/>
    <lineage>
        <taxon>Viruses</taxon>
        <taxon>Duplodnaviria</taxon>
        <taxon>Heunggongvirae</taxon>
        <taxon>Uroviricota</taxon>
        <taxon>Caudoviricetes</taxon>
        <taxon>Peduoviridae</taxon>
        <taxon>Maltschvirus</taxon>
        <taxon>Maltschvirus maltsch</taxon>
    </lineage>
</organism>
<evidence type="ECO:0000256" key="1">
    <source>
        <dbReference type="SAM" id="MobiDB-lite"/>
    </source>
</evidence>